<dbReference type="OrthoDB" id="10251412at2759"/>
<dbReference type="GO" id="GO:0006950">
    <property type="term" value="P:response to stress"/>
    <property type="evidence" value="ECO:0007669"/>
    <property type="project" value="UniProtKB-ARBA"/>
</dbReference>
<dbReference type="Gramene" id="PRQ47536">
    <property type="protein sequence ID" value="PRQ47536"/>
    <property type="gene ID" value="RchiOBHm_Chr2g0100741"/>
</dbReference>
<dbReference type="InterPro" id="IPR050747">
    <property type="entry name" value="Mitochondrial_chaperone_BCS1"/>
</dbReference>
<dbReference type="InterPro" id="IPR003959">
    <property type="entry name" value="ATPase_AAA_core"/>
</dbReference>
<dbReference type="GO" id="GO:0016887">
    <property type="term" value="F:ATP hydrolysis activity"/>
    <property type="evidence" value="ECO:0007669"/>
    <property type="project" value="InterPro"/>
</dbReference>
<evidence type="ECO:0000256" key="3">
    <source>
        <dbReference type="ARBA" id="ARBA00022801"/>
    </source>
</evidence>
<dbReference type="STRING" id="74649.A0A2P6RM69"/>
<reference evidence="9 10" key="1">
    <citation type="journal article" date="2018" name="Nat. Genet.">
        <title>The Rosa genome provides new insights in the design of modern roses.</title>
        <authorList>
            <person name="Bendahmane M."/>
        </authorList>
    </citation>
    <scope>NUCLEOTIDE SEQUENCE [LARGE SCALE GENOMIC DNA]</scope>
    <source>
        <strain evidence="10">cv. Old Blush</strain>
    </source>
</reference>
<comment type="cofactor">
    <cofactor evidence="1">
        <name>Mg(2+)</name>
        <dbReference type="ChEBI" id="CHEBI:18420"/>
    </cofactor>
</comment>
<keyword evidence="6" id="KW-0547">Nucleotide-binding</keyword>
<dbReference type="Pfam" id="PF00004">
    <property type="entry name" value="AAA"/>
    <property type="match status" value="1"/>
</dbReference>
<keyword evidence="4" id="KW-0460">Magnesium</keyword>
<evidence type="ECO:0000256" key="2">
    <source>
        <dbReference type="ARBA" id="ARBA00007448"/>
    </source>
</evidence>
<dbReference type="OMA" id="HHHPAMF"/>
<proteinExistence type="inferred from homology"/>
<evidence type="ECO:0000256" key="6">
    <source>
        <dbReference type="RuleBase" id="RU003651"/>
    </source>
</evidence>
<dbReference type="InterPro" id="IPR025753">
    <property type="entry name" value="AAA_N_dom"/>
</dbReference>
<evidence type="ECO:0000256" key="5">
    <source>
        <dbReference type="ARBA" id="ARBA00049360"/>
    </source>
</evidence>
<name>A0A2P6RM69_ROSCH</name>
<dbReference type="InterPro" id="IPR003960">
    <property type="entry name" value="ATPase_AAA_CS"/>
</dbReference>
<dbReference type="Pfam" id="PF25568">
    <property type="entry name" value="AAA_lid_At3g28540"/>
    <property type="match status" value="1"/>
</dbReference>
<dbReference type="InterPro" id="IPR027417">
    <property type="entry name" value="P-loop_NTPase"/>
</dbReference>
<evidence type="ECO:0000256" key="4">
    <source>
        <dbReference type="ARBA" id="ARBA00022842"/>
    </source>
</evidence>
<dbReference type="CDD" id="cd19510">
    <property type="entry name" value="RecA-like_BCS1"/>
    <property type="match status" value="1"/>
</dbReference>
<comment type="catalytic activity">
    <reaction evidence="5">
        <text>ATP + H2O = ADP + phosphate + H(+)</text>
        <dbReference type="Rhea" id="RHEA:13065"/>
        <dbReference type="ChEBI" id="CHEBI:15377"/>
        <dbReference type="ChEBI" id="CHEBI:15378"/>
        <dbReference type="ChEBI" id="CHEBI:30616"/>
        <dbReference type="ChEBI" id="CHEBI:43474"/>
        <dbReference type="ChEBI" id="CHEBI:456216"/>
    </reaction>
</comment>
<feature type="region of interest" description="Disordered" evidence="7">
    <location>
        <begin position="466"/>
        <end position="498"/>
    </location>
</feature>
<dbReference type="SUPFAM" id="SSF52540">
    <property type="entry name" value="P-loop containing nucleoside triphosphate hydrolases"/>
    <property type="match status" value="1"/>
</dbReference>
<keyword evidence="6" id="KW-0067">ATP-binding</keyword>
<evidence type="ECO:0000313" key="9">
    <source>
        <dbReference type="EMBL" id="PRQ47536.1"/>
    </source>
</evidence>
<dbReference type="Gene3D" id="3.40.50.300">
    <property type="entry name" value="P-loop containing nucleotide triphosphate hydrolases"/>
    <property type="match status" value="1"/>
</dbReference>
<gene>
    <name evidence="9" type="ORF">RchiOBHm_Chr2g0100741</name>
</gene>
<evidence type="ECO:0000256" key="7">
    <source>
        <dbReference type="SAM" id="MobiDB-lite"/>
    </source>
</evidence>
<sequence>MLNTMFPLSPKNIPTSVSSLFSAYASFTAFIMLFRAIVNELKDLIPLGVRSYIYSKFRYYFFTHPSDDDLTLVINKHFGMAPNEVYEKVEVYLGAKISPSDKHLILSKTNQQKTVTLAIEKRGQVVSDTFDGIDLRWSYVAKPKKSKSKQSSAGDDEEVEWCFELMFNEKHKAKVIDSYIPYVFTQAESIKQGEKALKLHCSGRDHYGTSKSCIDLVHPTTFETIAIDSELKKMIIDDLDMFVKRREFYKKVGKAWKRGYLLYGPPGTGKSSLIAAMANYLQFDIHDLELSGIRDNSDLRRVLLSTTNRSILVVEDIDCSVKIKNRESAQPSKPSNSLDCSPTSKFTLSGLLNFIDGLWSSCGDERIIVFTTNHKEKLDPALMRPGRMDVHIHLSYCTPSGFRTLASNYLGIHETNTHHLCGEIEGLIESAEVTPAVVAKELMKSNDTDVVLDGLVKFLKQKKVKNDKEKLKKAKKADEDGTKKAEKQEREEDANKNC</sequence>
<dbReference type="Gene3D" id="6.10.280.40">
    <property type="match status" value="1"/>
</dbReference>
<dbReference type="InterPro" id="IPR003593">
    <property type="entry name" value="AAA+_ATPase"/>
</dbReference>
<dbReference type="InterPro" id="IPR058017">
    <property type="entry name" value="At3g28540-like_C"/>
</dbReference>
<comment type="caution">
    <text evidence="9">The sequence shown here is derived from an EMBL/GenBank/DDBJ whole genome shotgun (WGS) entry which is preliminary data.</text>
</comment>
<dbReference type="GO" id="GO:0005524">
    <property type="term" value="F:ATP binding"/>
    <property type="evidence" value="ECO:0007669"/>
    <property type="project" value="UniProtKB-KW"/>
</dbReference>
<evidence type="ECO:0000256" key="1">
    <source>
        <dbReference type="ARBA" id="ARBA00001946"/>
    </source>
</evidence>
<dbReference type="Proteomes" id="UP000238479">
    <property type="component" value="Chromosome 2"/>
</dbReference>
<evidence type="ECO:0000313" key="10">
    <source>
        <dbReference type="Proteomes" id="UP000238479"/>
    </source>
</evidence>
<dbReference type="SMART" id="SM00382">
    <property type="entry name" value="AAA"/>
    <property type="match status" value="1"/>
</dbReference>
<accession>A0A2P6RM69</accession>
<dbReference type="Pfam" id="PF14363">
    <property type="entry name" value="AAA_assoc"/>
    <property type="match status" value="1"/>
</dbReference>
<dbReference type="AlphaFoldDB" id="A0A2P6RM69"/>
<keyword evidence="10" id="KW-1185">Reference proteome</keyword>
<dbReference type="PROSITE" id="PS00674">
    <property type="entry name" value="AAA"/>
    <property type="match status" value="1"/>
</dbReference>
<protein>
    <submittedName>
        <fullName evidence="9">Putative ATPase, AAA-type, core, AAA-type ATPase domain-containing protein</fullName>
    </submittedName>
</protein>
<comment type="similarity">
    <text evidence="2">Belongs to the AAA ATPase family. BCS1 subfamily.</text>
</comment>
<dbReference type="PANTHER" id="PTHR23070">
    <property type="entry name" value="BCS1 AAA-TYPE ATPASE"/>
    <property type="match status" value="1"/>
</dbReference>
<organism evidence="9 10">
    <name type="scientific">Rosa chinensis</name>
    <name type="common">China rose</name>
    <dbReference type="NCBI Taxonomy" id="74649"/>
    <lineage>
        <taxon>Eukaryota</taxon>
        <taxon>Viridiplantae</taxon>
        <taxon>Streptophyta</taxon>
        <taxon>Embryophyta</taxon>
        <taxon>Tracheophyta</taxon>
        <taxon>Spermatophyta</taxon>
        <taxon>Magnoliopsida</taxon>
        <taxon>eudicotyledons</taxon>
        <taxon>Gunneridae</taxon>
        <taxon>Pentapetalae</taxon>
        <taxon>rosids</taxon>
        <taxon>fabids</taxon>
        <taxon>Rosales</taxon>
        <taxon>Rosaceae</taxon>
        <taxon>Rosoideae</taxon>
        <taxon>Rosoideae incertae sedis</taxon>
        <taxon>Rosa</taxon>
    </lineage>
</organism>
<evidence type="ECO:0000259" key="8">
    <source>
        <dbReference type="SMART" id="SM00382"/>
    </source>
</evidence>
<feature type="domain" description="AAA+ ATPase" evidence="8">
    <location>
        <begin position="256"/>
        <end position="398"/>
    </location>
</feature>
<keyword evidence="3" id="KW-0378">Hydrolase</keyword>
<dbReference type="EMBL" id="PDCK01000040">
    <property type="protein sequence ID" value="PRQ47536.1"/>
    <property type="molecule type" value="Genomic_DNA"/>
</dbReference>